<accession>F8NE14</accession>
<organism>
    <name type="scientific">Serpula lacrymans var. lacrymans (strain S7.9)</name>
    <name type="common">Dry rot fungus</name>
    <dbReference type="NCBI Taxonomy" id="578457"/>
    <lineage>
        <taxon>Eukaryota</taxon>
        <taxon>Fungi</taxon>
        <taxon>Dikarya</taxon>
        <taxon>Basidiomycota</taxon>
        <taxon>Agaricomycotina</taxon>
        <taxon>Agaricomycetes</taxon>
        <taxon>Agaricomycetidae</taxon>
        <taxon>Boletales</taxon>
        <taxon>Coniophorineae</taxon>
        <taxon>Serpulaceae</taxon>
        <taxon>Serpula</taxon>
    </lineage>
</organism>
<dbReference type="GeneID" id="18812429"/>
<dbReference type="Proteomes" id="UP000008064">
    <property type="component" value="Unassembled WGS sequence"/>
</dbReference>
<evidence type="ECO:0000313" key="1">
    <source>
        <dbReference type="EMBL" id="EGO30542.1"/>
    </source>
</evidence>
<dbReference type="RefSeq" id="XP_007312426.1">
    <property type="nucleotide sequence ID" value="XM_007312364.1"/>
</dbReference>
<dbReference type="AlphaFoldDB" id="F8NE14"/>
<dbReference type="KEGG" id="sla:SERLADRAFT_404669"/>
<dbReference type="HOGENOM" id="CLU_1422208_0_0_1"/>
<proteinExistence type="predicted"/>
<dbReference type="OrthoDB" id="3143151at2759"/>
<reference evidence="1" key="1">
    <citation type="submission" date="2011-04" db="EMBL/GenBank/DDBJ databases">
        <title>Evolution of plant cell wall degrading machinery underlies the functional diversity of forest fungi.</title>
        <authorList>
            <consortium name="US DOE Joint Genome Institute (JGI-PGF)"/>
            <person name="Eastwood D.C."/>
            <person name="Floudas D."/>
            <person name="Binder M."/>
            <person name="Majcherczyk A."/>
            <person name="Schneider P."/>
            <person name="Aerts A."/>
            <person name="Asiegbu F.O."/>
            <person name="Baker S.E."/>
            <person name="Barry K."/>
            <person name="Bendiksby M."/>
            <person name="Blumentritt M."/>
            <person name="Coutinho P.M."/>
            <person name="Cullen D."/>
            <person name="Cullen D."/>
            <person name="Gathman A."/>
            <person name="Goodell B."/>
            <person name="Henrissat B."/>
            <person name="Ihrmark K."/>
            <person name="Kauserud H."/>
            <person name="Kohler A."/>
            <person name="LaButti K."/>
            <person name="Lapidus A."/>
            <person name="Lavin J.L."/>
            <person name="Lee Y.-H."/>
            <person name="Lindquist E."/>
            <person name="Lilly W."/>
            <person name="Lucas S."/>
            <person name="Morin E."/>
            <person name="Murat C."/>
            <person name="Oguiza J.A."/>
            <person name="Park J."/>
            <person name="Pisabarro A.G."/>
            <person name="Riley R."/>
            <person name="Rosling A."/>
            <person name="Salamov A."/>
            <person name="Schmidt O."/>
            <person name="Schmutz J."/>
            <person name="Skrede I."/>
            <person name="Stenlid J."/>
            <person name="Wiebenga A."/>
            <person name="Xie X."/>
            <person name="Kues U."/>
            <person name="Hibbett D.S."/>
            <person name="Hoffmeister D."/>
            <person name="Hogberg N."/>
            <person name="Martin F."/>
            <person name="Grigoriev I.V."/>
            <person name="Watkinson S.C."/>
        </authorList>
    </citation>
    <scope>NUCLEOTIDE SEQUENCE</scope>
    <source>
        <strain evidence="1">S7.9</strain>
    </source>
</reference>
<gene>
    <name evidence="1" type="ORF">SERLADRAFT_404669</name>
</gene>
<dbReference type="EMBL" id="GL945428">
    <property type="protein sequence ID" value="EGO30542.1"/>
    <property type="molecule type" value="Genomic_DNA"/>
</dbReference>
<protein>
    <submittedName>
        <fullName evidence="1">Uncharacterized protein</fullName>
    </submittedName>
</protein>
<name>F8NE14_SERL9</name>
<sequence length="191" mass="21894">MKWSGLRNRYLVIGGSEVGRDSLQMYAKQINRKGTTAEHLELEERYLGNIDVTKLLEEVPGWQNSDKDHDAEDINLSDLLGSFDGNDEPIERRKLVLPFNSGKSTCKIEGLHHLIHILLGQKSFLFRTKVRVAWGSQKKKLKAWAEVTHVKADVKVHSAIYKRAWHAIISLGSWAEILQKYQELKPDHLKT</sequence>